<dbReference type="RefSeq" id="WP_142834211.1">
    <property type="nucleotide sequence ID" value="NZ_VFSV01000009.1"/>
</dbReference>
<dbReference type="Proteomes" id="UP000318590">
    <property type="component" value="Unassembled WGS sequence"/>
</dbReference>
<protein>
    <submittedName>
        <fullName evidence="1">Phage gp6-like head-tail connector protein</fullName>
    </submittedName>
</protein>
<proteinExistence type="predicted"/>
<dbReference type="InterPro" id="IPR006450">
    <property type="entry name" value="Phage_HK97_gp6-like"/>
</dbReference>
<evidence type="ECO:0000313" key="1">
    <source>
        <dbReference type="EMBL" id="TRD21906.1"/>
    </source>
</evidence>
<gene>
    <name evidence="1" type="ORF">FEV53_07605</name>
</gene>
<sequence length="100" mass="11133">MSQLTPADLKPHLMLASDYAGDDVRLQNLIDAAEARVKRYVRRDLDAEYPQGWPQDILHAVKVVVAFLDQNREPGEGYHAKHGLPEMVADLLADARNLAG</sequence>
<dbReference type="OrthoDB" id="8452228at2"/>
<accession>A0A547Q690</accession>
<dbReference type="Gene3D" id="1.10.3230.30">
    <property type="entry name" value="Phage gp6-like head-tail connector protein"/>
    <property type="match status" value="1"/>
</dbReference>
<evidence type="ECO:0000313" key="2">
    <source>
        <dbReference type="Proteomes" id="UP000318590"/>
    </source>
</evidence>
<dbReference type="InterPro" id="IPR021146">
    <property type="entry name" value="Phage_gp6-like_head-tail"/>
</dbReference>
<dbReference type="CDD" id="cd08054">
    <property type="entry name" value="gp6"/>
    <property type="match status" value="1"/>
</dbReference>
<dbReference type="AlphaFoldDB" id="A0A547Q690"/>
<name>A0A547Q690_9RHOB</name>
<keyword evidence="2" id="KW-1185">Reference proteome</keyword>
<comment type="caution">
    <text evidence="1">The sequence shown here is derived from an EMBL/GenBank/DDBJ whole genome shotgun (WGS) entry which is preliminary data.</text>
</comment>
<organism evidence="1 2">
    <name type="scientific">Palleronia caenipelagi</name>
    <dbReference type="NCBI Taxonomy" id="2489174"/>
    <lineage>
        <taxon>Bacteria</taxon>
        <taxon>Pseudomonadati</taxon>
        <taxon>Pseudomonadota</taxon>
        <taxon>Alphaproteobacteria</taxon>
        <taxon>Rhodobacterales</taxon>
        <taxon>Roseobacteraceae</taxon>
        <taxon>Palleronia</taxon>
    </lineage>
</organism>
<dbReference type="EMBL" id="VFSV01000009">
    <property type="protein sequence ID" value="TRD21906.1"/>
    <property type="molecule type" value="Genomic_DNA"/>
</dbReference>
<dbReference type="NCBIfam" id="TIGR01560">
    <property type="entry name" value="put_DNA_pack"/>
    <property type="match status" value="1"/>
</dbReference>
<dbReference type="Pfam" id="PF05135">
    <property type="entry name" value="Phage_connect_1"/>
    <property type="match status" value="1"/>
</dbReference>
<reference evidence="1 2" key="1">
    <citation type="submission" date="2019-06" db="EMBL/GenBank/DDBJ databases">
        <title>Paenimaribius caenipelagi gen. nov., sp. nov., isolated from a tidal flat.</title>
        <authorList>
            <person name="Yoon J.-H."/>
        </authorList>
    </citation>
    <scope>NUCLEOTIDE SEQUENCE [LARGE SCALE GENOMIC DNA]</scope>
    <source>
        <strain evidence="1 2">JBTF-M29</strain>
    </source>
</reference>